<comment type="subcellular location">
    <subcellularLocation>
        <location evidence="1">Membrane</location>
        <topology evidence="1">Single-pass membrane protein</topology>
    </subcellularLocation>
</comment>
<dbReference type="GO" id="GO:0007156">
    <property type="term" value="P:homophilic cell adhesion via plasma membrane adhesion molecules"/>
    <property type="evidence" value="ECO:0007669"/>
    <property type="project" value="InterPro"/>
</dbReference>
<feature type="region of interest" description="Disordered" evidence="10">
    <location>
        <begin position="1289"/>
        <end position="1318"/>
    </location>
</feature>
<evidence type="ECO:0000256" key="9">
    <source>
        <dbReference type="PROSITE-ProRule" id="PRU00043"/>
    </source>
</evidence>
<dbReference type="PROSITE" id="PS00232">
    <property type="entry name" value="CADHERIN_1"/>
    <property type="match status" value="3"/>
</dbReference>
<feature type="region of interest" description="Disordered" evidence="10">
    <location>
        <begin position="1133"/>
        <end position="1153"/>
    </location>
</feature>
<evidence type="ECO:0000256" key="3">
    <source>
        <dbReference type="ARBA" id="ARBA00022737"/>
    </source>
</evidence>
<feature type="domain" description="Cadherin" evidence="13">
    <location>
        <begin position="287"/>
        <end position="394"/>
    </location>
</feature>
<feature type="signal peptide" evidence="12">
    <location>
        <begin position="1"/>
        <end position="24"/>
    </location>
</feature>
<dbReference type="InterPro" id="IPR020894">
    <property type="entry name" value="Cadherin_CS"/>
</dbReference>
<keyword evidence="5" id="KW-0130">Cell adhesion</keyword>
<accession>A0A8E0S074</accession>
<dbReference type="EMBL" id="LUCM01003314">
    <property type="protein sequence ID" value="KAA0195977.1"/>
    <property type="molecule type" value="Genomic_DNA"/>
</dbReference>
<dbReference type="FunFam" id="2.60.40.60:FF:000092">
    <property type="entry name" value="Protocadherin 8"/>
    <property type="match status" value="1"/>
</dbReference>
<feature type="transmembrane region" description="Helical" evidence="11">
    <location>
        <begin position="924"/>
        <end position="947"/>
    </location>
</feature>
<evidence type="ECO:0000256" key="4">
    <source>
        <dbReference type="ARBA" id="ARBA00022837"/>
    </source>
</evidence>
<feature type="domain" description="Cadherin" evidence="13">
    <location>
        <begin position="790"/>
        <end position="911"/>
    </location>
</feature>
<dbReference type="FunFam" id="2.60.40.60:FF:000020">
    <property type="entry name" value="Dachsous cadherin-related 1b"/>
    <property type="match status" value="1"/>
</dbReference>
<dbReference type="GO" id="GO:0005509">
    <property type="term" value="F:calcium ion binding"/>
    <property type="evidence" value="ECO:0007669"/>
    <property type="project" value="UniProtKB-UniRule"/>
</dbReference>
<feature type="compositionally biased region" description="Polar residues" evidence="10">
    <location>
        <begin position="1289"/>
        <end position="1305"/>
    </location>
</feature>
<name>A0A8E0S074_9TREM</name>
<dbReference type="PRINTS" id="PR00205">
    <property type="entry name" value="CADHERIN"/>
</dbReference>
<comment type="caution">
    <text evidence="14">The sequence shown here is derived from an EMBL/GenBank/DDBJ whole genome shotgun (WGS) entry which is preliminary data.</text>
</comment>
<dbReference type="CDD" id="cd11304">
    <property type="entry name" value="Cadherin_repeat"/>
    <property type="match status" value="7"/>
</dbReference>
<feature type="domain" description="Cadherin" evidence="13">
    <location>
        <begin position="177"/>
        <end position="286"/>
    </location>
</feature>
<keyword evidence="8" id="KW-0325">Glycoprotein</keyword>
<dbReference type="SMART" id="SM00112">
    <property type="entry name" value="CA"/>
    <property type="match status" value="6"/>
</dbReference>
<evidence type="ECO:0000259" key="13">
    <source>
        <dbReference type="PROSITE" id="PS50268"/>
    </source>
</evidence>
<evidence type="ECO:0000256" key="5">
    <source>
        <dbReference type="ARBA" id="ARBA00022889"/>
    </source>
</evidence>
<dbReference type="FunFam" id="2.60.40.60:FF:000002">
    <property type="entry name" value="Protocadherin alpha 2"/>
    <property type="match status" value="1"/>
</dbReference>
<keyword evidence="4 9" id="KW-0106">Calcium</keyword>
<gene>
    <name evidence="14" type="ORF">FBUS_01782</name>
</gene>
<dbReference type="PANTHER" id="PTHR24028">
    <property type="entry name" value="CADHERIN-87A"/>
    <property type="match status" value="1"/>
</dbReference>
<keyword evidence="7 11" id="KW-0472">Membrane</keyword>
<evidence type="ECO:0000256" key="8">
    <source>
        <dbReference type="ARBA" id="ARBA00023180"/>
    </source>
</evidence>
<keyword evidence="6 11" id="KW-1133">Transmembrane helix</keyword>
<feature type="domain" description="Cadherin" evidence="13">
    <location>
        <begin position="414"/>
        <end position="525"/>
    </location>
</feature>
<evidence type="ECO:0000256" key="6">
    <source>
        <dbReference type="ARBA" id="ARBA00022989"/>
    </source>
</evidence>
<dbReference type="SUPFAM" id="SSF49313">
    <property type="entry name" value="Cadherin-like"/>
    <property type="match status" value="7"/>
</dbReference>
<reference evidence="14" key="1">
    <citation type="submission" date="2019-05" db="EMBL/GenBank/DDBJ databases">
        <title>Annotation for the trematode Fasciolopsis buski.</title>
        <authorList>
            <person name="Choi Y.-J."/>
        </authorList>
    </citation>
    <scope>NUCLEOTIDE SEQUENCE</scope>
    <source>
        <strain evidence="14">HT</strain>
        <tissue evidence="14">Whole worm</tissue>
    </source>
</reference>
<dbReference type="Pfam" id="PF08266">
    <property type="entry name" value="Cadherin_2"/>
    <property type="match status" value="1"/>
</dbReference>
<evidence type="ECO:0000313" key="14">
    <source>
        <dbReference type="EMBL" id="KAA0195977.1"/>
    </source>
</evidence>
<keyword evidence="3" id="KW-0677">Repeat</keyword>
<dbReference type="InterPro" id="IPR050174">
    <property type="entry name" value="Protocadherin/Cadherin-CA"/>
</dbReference>
<dbReference type="OrthoDB" id="6252479at2759"/>
<protein>
    <submittedName>
        <fullName evidence="14">Protocadherin-1</fullName>
    </submittedName>
</protein>
<evidence type="ECO:0000256" key="10">
    <source>
        <dbReference type="SAM" id="MobiDB-lite"/>
    </source>
</evidence>
<feature type="domain" description="Cadherin" evidence="13">
    <location>
        <begin position="32"/>
        <end position="169"/>
    </location>
</feature>
<dbReference type="GO" id="GO:0005886">
    <property type="term" value="C:plasma membrane"/>
    <property type="evidence" value="ECO:0007669"/>
    <property type="project" value="InterPro"/>
</dbReference>
<evidence type="ECO:0000256" key="12">
    <source>
        <dbReference type="SAM" id="SignalP"/>
    </source>
</evidence>
<proteinExistence type="predicted"/>
<organism evidence="14 15">
    <name type="scientific">Fasciolopsis buskii</name>
    <dbReference type="NCBI Taxonomy" id="27845"/>
    <lineage>
        <taxon>Eukaryota</taxon>
        <taxon>Metazoa</taxon>
        <taxon>Spiralia</taxon>
        <taxon>Lophotrochozoa</taxon>
        <taxon>Platyhelminthes</taxon>
        <taxon>Trematoda</taxon>
        <taxon>Digenea</taxon>
        <taxon>Plagiorchiida</taxon>
        <taxon>Echinostomata</taxon>
        <taxon>Echinostomatoidea</taxon>
        <taxon>Fasciolidae</taxon>
        <taxon>Fasciolopsis</taxon>
    </lineage>
</organism>
<dbReference type="Pfam" id="PF00028">
    <property type="entry name" value="Cadherin"/>
    <property type="match status" value="3"/>
</dbReference>
<evidence type="ECO:0000256" key="11">
    <source>
        <dbReference type="SAM" id="Phobius"/>
    </source>
</evidence>
<sequence length="1336" mass="146988">MELNQALLFIVITLTHLAFDLCTGTDIANSGYQKELTYAINEESEMGSFVGNLKLDAERKFLIPYNQLTRFDLYDDTRQGYFRVEQETGKLFVASRIDRETICPQPDTLIPDRINTYTDDIWPNIPDQQNGMQSSLSVCQVHLALHIAQQYWVNVVITIHDINDHKPFFPIGPADLEMSVYTVNVSESVTAGYEIPLIGAKDADAGMNSVQSYSLRGTELDPSLFAVTYKPPFTLNLVILQELDAETKSTYTGELVACDGGQPQPLCGVQPFQIIVNDLNDNKPVFSKALYEVEVDETLPINSSVIRLNATDADSGPRGSVQYLFGQPISQAVLHHFRLDPVSGELTSRRGLNARENPRFIIPVLAKDGGLVPLVGQTVVHITVLDVNDHDPWIEIRPVKSTKHQELMSSPNLAEQNVTLFVLENQPIGTNIGLLIAGDDDVGDNSAVVCNLKSNQDQFYLQHANSAKGREMYRLGTNLSFDRESLTDGVVYVDILCVDGGKPKRSTERKIPIQVLDENEFAPVFDTLKRTQIVYLEEGKPVDTFVIQIQATDADATPKIQYHLSREAQNLFHIEADSGIITTRVVLDREQMPQIRFNVFATDQDQSVAQSTSAVANVTVHLTDVNDNPPELTGNRVFSIVENRPGFSDLVGQLTSVDNDVGNNGTVRYSLISVSVNGKPLLNDTFMLNSDSGKLFTLRSLDREEHGKYELAVLLEDQGTPHPLNSSETITVEVLDENDNAPRWGDPLGILSTVEHLSTPEFLRKNSRMLGLTKFKDLGLLNATTPFYHGQKITRLVATDLDAPHNANLTYHLLATYFTPFSEEFDMSKESTRSILSRPTPNFPTHFKLSPYTGDLFVGPGLGGAGSAKAGLAELYLRVCDNGNPPLDSSARLFVQLTAYDPNSIILDPSNAGFISYLISTGHLGIALIVVLFVIMCLTSICLVIAFTTIRRKSPGACCGCFCCPSSRRKTLRPNMDSVSAHQNSQFTTEEVGITFDGQLSAMGRVCRSPKAQSVFSDGASLYKWIPECNYRLGNFGPPPIYNLPLLTSTMDRMHSSHTGSDKSGMALLPCEFPCSSTNSYDDRGASDELCQNTIMSRCDTQLLVRRPILEVSRAAQIADCAKRVEPHLISNKATGSEIDGGSADSGQGASEEEAVTLEGLRYGFPQFSPLKGPEFPLPTSDLISINQSCVKQSIVPSARDNSLIQTSHNGTTNSGVFSTMTTFTHAANQAEPRPSVRTTPSPPCVLPPPPSCIECAKPRGQRPLFANAEFGHHNKLFEEFPRIPLTAPRQSFTLPPATKMSTTENEADHPIKNSPLTTRSKVATLSSLPRERWIK</sequence>
<evidence type="ECO:0000256" key="2">
    <source>
        <dbReference type="ARBA" id="ARBA00022692"/>
    </source>
</evidence>
<dbReference type="InterPro" id="IPR013164">
    <property type="entry name" value="Cadherin_N"/>
</dbReference>
<keyword evidence="15" id="KW-1185">Reference proteome</keyword>
<evidence type="ECO:0000256" key="7">
    <source>
        <dbReference type="ARBA" id="ARBA00023136"/>
    </source>
</evidence>
<dbReference type="Proteomes" id="UP000728185">
    <property type="component" value="Unassembled WGS sequence"/>
</dbReference>
<feature type="chain" id="PRO_5034476494" evidence="12">
    <location>
        <begin position="25"/>
        <end position="1336"/>
    </location>
</feature>
<dbReference type="InterPro" id="IPR015919">
    <property type="entry name" value="Cadherin-like_sf"/>
</dbReference>
<dbReference type="PANTHER" id="PTHR24028:SF146">
    <property type="entry name" value="CADHERIN 96CB, ISOFORM D-RELATED"/>
    <property type="match status" value="1"/>
</dbReference>
<feature type="compositionally biased region" description="Low complexity" evidence="10">
    <location>
        <begin position="1140"/>
        <end position="1150"/>
    </location>
</feature>
<feature type="domain" description="Cadherin" evidence="13">
    <location>
        <begin position="632"/>
        <end position="744"/>
    </location>
</feature>
<dbReference type="Gene3D" id="2.60.40.60">
    <property type="entry name" value="Cadherins"/>
    <property type="match status" value="7"/>
</dbReference>
<feature type="domain" description="Cadherin" evidence="13">
    <location>
        <begin position="528"/>
        <end position="632"/>
    </location>
</feature>
<dbReference type="InterPro" id="IPR002126">
    <property type="entry name" value="Cadherin-like_dom"/>
</dbReference>
<keyword evidence="12" id="KW-0732">Signal</keyword>
<keyword evidence="2 11" id="KW-0812">Transmembrane</keyword>
<evidence type="ECO:0000256" key="1">
    <source>
        <dbReference type="ARBA" id="ARBA00004167"/>
    </source>
</evidence>
<dbReference type="PROSITE" id="PS50268">
    <property type="entry name" value="CADHERIN_2"/>
    <property type="match status" value="7"/>
</dbReference>
<evidence type="ECO:0000313" key="15">
    <source>
        <dbReference type="Proteomes" id="UP000728185"/>
    </source>
</evidence>